<comment type="catalytic activity">
    <reaction evidence="8 9">
        <text>tRNA(Leu) + L-leucine + ATP = L-leucyl-tRNA(Leu) + AMP + diphosphate</text>
        <dbReference type="Rhea" id="RHEA:11688"/>
        <dbReference type="Rhea" id="RHEA-COMP:9613"/>
        <dbReference type="Rhea" id="RHEA-COMP:9622"/>
        <dbReference type="ChEBI" id="CHEBI:30616"/>
        <dbReference type="ChEBI" id="CHEBI:33019"/>
        <dbReference type="ChEBI" id="CHEBI:57427"/>
        <dbReference type="ChEBI" id="CHEBI:78442"/>
        <dbReference type="ChEBI" id="CHEBI:78494"/>
        <dbReference type="ChEBI" id="CHEBI:456215"/>
        <dbReference type="EC" id="6.1.1.4"/>
    </reaction>
</comment>
<keyword evidence="2 9" id="KW-0963">Cytoplasm</keyword>
<dbReference type="EMBL" id="FAOO01000021">
    <property type="protein sequence ID" value="CUU08398.1"/>
    <property type="molecule type" value="Genomic_DNA"/>
</dbReference>
<keyword evidence="7 9" id="KW-0030">Aminoacyl-tRNA synthetase</keyword>
<gene>
    <name evidence="9" type="primary">leuS</name>
    <name evidence="15" type="ORF">JGI1_02074</name>
</gene>
<dbReference type="Gene3D" id="3.10.20.590">
    <property type="match status" value="1"/>
</dbReference>
<keyword evidence="5 9" id="KW-0067">ATP-binding</keyword>
<feature type="binding site" evidence="9">
    <location>
        <position position="583"/>
    </location>
    <ligand>
        <name>ATP</name>
        <dbReference type="ChEBI" id="CHEBI:30616"/>
    </ligand>
</feature>
<dbReference type="GO" id="GO:0005829">
    <property type="term" value="C:cytosol"/>
    <property type="evidence" value="ECO:0007669"/>
    <property type="project" value="TreeGrafter"/>
</dbReference>
<dbReference type="FunFam" id="1.10.730.10:FF:000002">
    <property type="entry name" value="Leucine--tRNA ligase"/>
    <property type="match status" value="1"/>
</dbReference>
<dbReference type="SUPFAM" id="SSF52374">
    <property type="entry name" value="Nucleotidylyl transferase"/>
    <property type="match status" value="1"/>
</dbReference>
<evidence type="ECO:0000313" key="16">
    <source>
        <dbReference type="Proteomes" id="UP000320623"/>
    </source>
</evidence>
<dbReference type="InterPro" id="IPR013155">
    <property type="entry name" value="M/V/L/I-tRNA-synth_anticd-bd"/>
</dbReference>
<dbReference type="CDD" id="cd07958">
    <property type="entry name" value="Anticodon_Ia_Leu_BEm"/>
    <property type="match status" value="1"/>
</dbReference>
<proteinExistence type="inferred from homology"/>
<dbReference type="Gene3D" id="3.40.50.620">
    <property type="entry name" value="HUPs"/>
    <property type="match status" value="2"/>
</dbReference>
<evidence type="ECO:0000256" key="2">
    <source>
        <dbReference type="ARBA" id="ARBA00022490"/>
    </source>
</evidence>
<name>A0A0S4NB40_9BACT</name>
<sequence>MQVRYPFKEIEEKWRNYWEEKKIYKVDLHNPKRKLYCLVMFLYPSADKLHIGHWYNYGPTDTWARLKRMQGWDVFEPIGYDAFGLPAENYAIKTGIHPQDSTQQNINVIRQQLKQIGAMYDWDYEIDTSKPEYYKWTQWVFLQLYKMGLAYKAPGPVNWCPSCNTVLANEQVIDGACERCGTPVVRRFLTQWFFRITKYAEELLNDLDKLDWPEKTKTMQRNWIGKSVGAEIDFEVADTGDKFTVFTTRPDTIYGATYVVLAPEHPLVEKVTKPEYREQVQAYLDFVAHETEIERTSTEKEKTGVFTGSYAINPATKEKVPIWIADYVLIHYGTGAVMGVPAHDERDFEFAKKFGLPIRKVILQPGTRPEDELESAYVEPGIMINSGKYNGMSSEEAWDKIVDDLASEGVARRSVKYRLRDWLISRQRYWGAPIPIVYCEKCGEVPVPEEQLPVLLPYNVDFKPTGESPLARCEEFINTTCPKCGAPAKRDPDTMDTFVDSSWYYLRYLSPHLDTAPFDKELVKIWCPVDKYVGGAEHATMHLLYARFITKALRDAGHLEFDEPFISLYHQGTITNKGAKMSKSKGNVVNPDDFVGRYGSDVFRLYLMFMGRYDEGGDWSDEGINGMWRFVNRVYNFILENKEVLRSFKPKDRYAIDGLGDYAKAIYRKTHKTIRKVTTDIDTFNFNTAIASLMELFNLLSEFNENLYDDLTKEVFVHCVKRFIIMLGPLAPHLAEELWEISGEGESLFVGSKWVEPDEKALVDEEVTIVAQVNGKVRARIKVPIDLDDETLKNIVLSDASVQKYVSGKKISKIVVVKNKLVSIACEDN</sequence>
<dbReference type="GO" id="GO:0004823">
    <property type="term" value="F:leucine-tRNA ligase activity"/>
    <property type="evidence" value="ECO:0007669"/>
    <property type="project" value="UniProtKB-UniRule"/>
</dbReference>
<keyword evidence="3 9" id="KW-0436">Ligase</keyword>
<evidence type="ECO:0000256" key="7">
    <source>
        <dbReference type="ARBA" id="ARBA00023146"/>
    </source>
</evidence>
<dbReference type="InterPro" id="IPR009008">
    <property type="entry name" value="Val/Leu/Ile-tRNA-synth_edit"/>
</dbReference>
<evidence type="ECO:0000259" key="12">
    <source>
        <dbReference type="Pfam" id="PF08264"/>
    </source>
</evidence>
<accession>A0A0S4NB40</accession>
<dbReference type="Pfam" id="PF00133">
    <property type="entry name" value="tRNA-synt_1"/>
    <property type="match status" value="1"/>
</dbReference>
<keyword evidence="16" id="KW-1185">Reference proteome</keyword>
<dbReference type="InterPro" id="IPR002302">
    <property type="entry name" value="Leu-tRNA-ligase"/>
</dbReference>
<protein>
    <recommendedName>
        <fullName evidence="9">Leucine--tRNA ligase</fullName>
        <ecNumber evidence="9">6.1.1.4</ecNumber>
    </recommendedName>
    <alternativeName>
        <fullName evidence="9">Leucyl-tRNA synthetase</fullName>
        <shortName evidence="9">LeuRS</shortName>
    </alternativeName>
</protein>
<dbReference type="InterPro" id="IPR009080">
    <property type="entry name" value="tRNAsynth_Ia_anticodon-bd"/>
</dbReference>
<dbReference type="EC" id="6.1.1.4" evidence="9"/>
<dbReference type="FunFam" id="3.40.50.620:FF:000056">
    <property type="entry name" value="Leucine--tRNA ligase"/>
    <property type="match status" value="1"/>
</dbReference>
<evidence type="ECO:0000256" key="9">
    <source>
        <dbReference type="HAMAP-Rule" id="MF_00049"/>
    </source>
</evidence>
<dbReference type="SUPFAM" id="SSF47323">
    <property type="entry name" value="Anticodon-binding domain of a subclass of class I aminoacyl-tRNA synthetases"/>
    <property type="match status" value="1"/>
</dbReference>
<dbReference type="Gene3D" id="1.10.730.10">
    <property type="entry name" value="Isoleucyl-tRNA Synthetase, Domain 1"/>
    <property type="match status" value="1"/>
</dbReference>
<dbReference type="Pfam" id="PF08264">
    <property type="entry name" value="Anticodon_1"/>
    <property type="match status" value="1"/>
</dbReference>
<dbReference type="PRINTS" id="PR00985">
    <property type="entry name" value="TRNASYNTHLEU"/>
</dbReference>
<dbReference type="AlphaFoldDB" id="A0A0S4NB40"/>
<evidence type="ECO:0000313" key="15">
    <source>
        <dbReference type="EMBL" id="CUU08398.1"/>
    </source>
</evidence>
<organism evidence="15 16">
    <name type="scientific">Candidatus Thermokryptus mobilis</name>
    <dbReference type="NCBI Taxonomy" id="1643428"/>
    <lineage>
        <taxon>Bacteria</taxon>
        <taxon>Pseudomonadati</taxon>
        <taxon>Candidatus Kryptoniota</taxon>
        <taxon>Candidatus Thermokryptus</taxon>
    </lineage>
</organism>
<dbReference type="InterPro" id="IPR025709">
    <property type="entry name" value="Leu_tRNA-synth_edit"/>
</dbReference>
<keyword evidence="6 9" id="KW-0648">Protein biosynthesis</keyword>
<evidence type="ECO:0000259" key="13">
    <source>
        <dbReference type="Pfam" id="PF09334"/>
    </source>
</evidence>
<dbReference type="NCBIfam" id="TIGR00396">
    <property type="entry name" value="leuS_bact"/>
    <property type="match status" value="1"/>
</dbReference>
<feature type="domain" description="Aminoacyl-tRNA synthetase class Ia" evidence="11">
    <location>
        <begin position="419"/>
        <end position="608"/>
    </location>
</feature>
<evidence type="ECO:0000256" key="10">
    <source>
        <dbReference type="RuleBase" id="RU363039"/>
    </source>
</evidence>
<dbReference type="FunFam" id="3.40.50.620:FF:000003">
    <property type="entry name" value="Leucine--tRNA ligase"/>
    <property type="match status" value="1"/>
</dbReference>
<dbReference type="InterPro" id="IPR002300">
    <property type="entry name" value="aa-tRNA-synth_Ia"/>
</dbReference>
<dbReference type="InterPro" id="IPR015413">
    <property type="entry name" value="Methionyl/Leucyl_tRNA_Synth"/>
</dbReference>
<evidence type="ECO:0000256" key="5">
    <source>
        <dbReference type="ARBA" id="ARBA00022840"/>
    </source>
</evidence>
<evidence type="ECO:0000256" key="3">
    <source>
        <dbReference type="ARBA" id="ARBA00022598"/>
    </source>
</evidence>
<comment type="similarity">
    <text evidence="1 9 10">Belongs to the class-I aminoacyl-tRNA synthetase family.</text>
</comment>
<feature type="short sequence motif" description="'KMSKS' region" evidence="9">
    <location>
        <begin position="580"/>
        <end position="584"/>
    </location>
</feature>
<dbReference type="PANTHER" id="PTHR43740:SF2">
    <property type="entry name" value="LEUCINE--TRNA LIGASE, MITOCHONDRIAL"/>
    <property type="match status" value="1"/>
</dbReference>
<dbReference type="PANTHER" id="PTHR43740">
    <property type="entry name" value="LEUCYL-TRNA SYNTHETASE"/>
    <property type="match status" value="1"/>
</dbReference>
<dbReference type="RefSeq" id="WP_140945788.1">
    <property type="nucleotide sequence ID" value="NZ_FAOO01000021.1"/>
</dbReference>
<keyword evidence="4 9" id="KW-0547">Nucleotide-binding</keyword>
<comment type="caution">
    <text evidence="9">Lacks conserved residue(s) required for the propagation of feature annotation.</text>
</comment>
<dbReference type="STRING" id="1643428.GCA_001442855_02032"/>
<dbReference type="Pfam" id="PF09334">
    <property type="entry name" value="tRNA-synt_1g"/>
    <property type="match status" value="1"/>
</dbReference>
<dbReference type="SUPFAM" id="SSF50677">
    <property type="entry name" value="ValRS/IleRS/LeuRS editing domain"/>
    <property type="match status" value="1"/>
</dbReference>
<dbReference type="GO" id="GO:0006429">
    <property type="term" value="P:leucyl-tRNA aminoacylation"/>
    <property type="evidence" value="ECO:0007669"/>
    <property type="project" value="UniProtKB-UniRule"/>
</dbReference>
<evidence type="ECO:0000256" key="6">
    <source>
        <dbReference type="ARBA" id="ARBA00022917"/>
    </source>
</evidence>
<evidence type="ECO:0000259" key="14">
    <source>
        <dbReference type="Pfam" id="PF13603"/>
    </source>
</evidence>
<dbReference type="HAMAP" id="MF_00049_B">
    <property type="entry name" value="Leu_tRNA_synth_B"/>
    <property type="match status" value="1"/>
</dbReference>
<evidence type="ECO:0000256" key="4">
    <source>
        <dbReference type="ARBA" id="ARBA00022741"/>
    </source>
</evidence>
<dbReference type="GO" id="GO:0002161">
    <property type="term" value="F:aminoacyl-tRNA deacylase activity"/>
    <property type="evidence" value="ECO:0007669"/>
    <property type="project" value="InterPro"/>
</dbReference>
<dbReference type="CDD" id="cd00812">
    <property type="entry name" value="LeuRS_core"/>
    <property type="match status" value="1"/>
</dbReference>
<evidence type="ECO:0000256" key="1">
    <source>
        <dbReference type="ARBA" id="ARBA00005594"/>
    </source>
</evidence>
<dbReference type="InterPro" id="IPR014729">
    <property type="entry name" value="Rossmann-like_a/b/a_fold"/>
</dbReference>
<feature type="domain" description="Methionyl/Valyl/Leucyl/Isoleucyl-tRNA synthetase anticodon-binding" evidence="12">
    <location>
        <begin position="664"/>
        <end position="789"/>
    </location>
</feature>
<reference evidence="16" key="1">
    <citation type="submission" date="2015-11" db="EMBL/GenBank/DDBJ databases">
        <authorList>
            <person name="Varghese N."/>
        </authorList>
    </citation>
    <scope>NUCLEOTIDE SEQUENCE [LARGE SCALE GENOMIC DNA]</scope>
</reference>
<evidence type="ECO:0000256" key="8">
    <source>
        <dbReference type="ARBA" id="ARBA00047469"/>
    </source>
</evidence>
<feature type="domain" description="Leucyl-tRNA synthetase editing" evidence="14">
    <location>
        <begin position="221"/>
        <end position="405"/>
    </location>
</feature>
<evidence type="ECO:0000259" key="11">
    <source>
        <dbReference type="Pfam" id="PF00133"/>
    </source>
</evidence>
<dbReference type="Proteomes" id="UP000320623">
    <property type="component" value="Unassembled WGS sequence"/>
</dbReference>
<dbReference type="OrthoDB" id="9810365at2"/>
<dbReference type="Pfam" id="PF13603">
    <property type="entry name" value="tRNA-synt_1_2"/>
    <property type="match status" value="1"/>
</dbReference>
<dbReference type="GO" id="GO:0005524">
    <property type="term" value="F:ATP binding"/>
    <property type="evidence" value="ECO:0007669"/>
    <property type="project" value="UniProtKB-UniRule"/>
</dbReference>
<comment type="subcellular location">
    <subcellularLocation>
        <location evidence="9">Cytoplasm</location>
    </subcellularLocation>
</comment>
<feature type="domain" description="Methionyl/Leucyl tRNA synthetase" evidence="13">
    <location>
        <begin position="46"/>
        <end position="182"/>
    </location>
</feature>